<proteinExistence type="predicted"/>
<dbReference type="EMBL" id="JARKIB010000095">
    <property type="protein sequence ID" value="KAJ7742298.1"/>
    <property type="molecule type" value="Genomic_DNA"/>
</dbReference>
<evidence type="ECO:0000313" key="2">
    <source>
        <dbReference type="Proteomes" id="UP001215598"/>
    </source>
</evidence>
<protein>
    <submittedName>
        <fullName evidence="1">Uncharacterized protein</fullName>
    </submittedName>
</protein>
<evidence type="ECO:0000313" key="1">
    <source>
        <dbReference type="EMBL" id="KAJ7742298.1"/>
    </source>
</evidence>
<dbReference type="Proteomes" id="UP001215598">
    <property type="component" value="Unassembled WGS sequence"/>
</dbReference>
<sequence>MVGIPTVPYTVTVVKITGLYGQRSARNRHRKEFFRGSYVYGHYDRKSILDAKENSNSFLLSPKYLRQFCLKPDAQYARATNILHHTKRYTQETDIRRREESNLLLPLTRLAYLARKLHRGRATTTVHGGSSITVRGLTAAHIWQVRPTTLELPRSFDRINLCLGLKIGKKKPVEVRTGILASCGVQKRKIGDKLYRREESNLRLPLVRPDSSQNIIRGRPPRPFKRNSTFSFVEKKMLFSEYGRMQLGGIEPPPPSLRLTKCSWREGDHHKKGKPPIHAAGKLASIAKRCFNLIRSKSRTDFNPRPKHLKQDSFEVDAPARKGSNNGTPLWKYVPESSHPAGCKKLFGENYTAGRNRTSDSLLQSLGRKRRRATTAVYDGLNMHERRLMTGSAHPARCKKIILGQAAPLGGIKPPPPSYTQILDIISWGGRPPRSTTAWTCMKEAS</sequence>
<dbReference type="AlphaFoldDB" id="A0AAD7N1H5"/>
<comment type="caution">
    <text evidence="1">The sequence shown here is derived from an EMBL/GenBank/DDBJ whole genome shotgun (WGS) entry which is preliminary data.</text>
</comment>
<name>A0AAD7N1H5_9AGAR</name>
<accession>A0AAD7N1H5</accession>
<reference evidence="1" key="1">
    <citation type="submission" date="2023-03" db="EMBL/GenBank/DDBJ databases">
        <title>Massive genome expansion in bonnet fungi (Mycena s.s.) driven by repeated elements and novel gene families across ecological guilds.</title>
        <authorList>
            <consortium name="Lawrence Berkeley National Laboratory"/>
            <person name="Harder C.B."/>
            <person name="Miyauchi S."/>
            <person name="Viragh M."/>
            <person name="Kuo A."/>
            <person name="Thoen E."/>
            <person name="Andreopoulos B."/>
            <person name="Lu D."/>
            <person name="Skrede I."/>
            <person name="Drula E."/>
            <person name="Henrissat B."/>
            <person name="Morin E."/>
            <person name="Kohler A."/>
            <person name="Barry K."/>
            <person name="LaButti K."/>
            <person name="Morin E."/>
            <person name="Salamov A."/>
            <person name="Lipzen A."/>
            <person name="Mereny Z."/>
            <person name="Hegedus B."/>
            <person name="Baldrian P."/>
            <person name="Stursova M."/>
            <person name="Weitz H."/>
            <person name="Taylor A."/>
            <person name="Grigoriev I.V."/>
            <person name="Nagy L.G."/>
            <person name="Martin F."/>
            <person name="Kauserud H."/>
        </authorList>
    </citation>
    <scope>NUCLEOTIDE SEQUENCE</scope>
    <source>
        <strain evidence="1">CBHHK182m</strain>
    </source>
</reference>
<keyword evidence="2" id="KW-1185">Reference proteome</keyword>
<organism evidence="1 2">
    <name type="scientific">Mycena metata</name>
    <dbReference type="NCBI Taxonomy" id="1033252"/>
    <lineage>
        <taxon>Eukaryota</taxon>
        <taxon>Fungi</taxon>
        <taxon>Dikarya</taxon>
        <taxon>Basidiomycota</taxon>
        <taxon>Agaricomycotina</taxon>
        <taxon>Agaricomycetes</taxon>
        <taxon>Agaricomycetidae</taxon>
        <taxon>Agaricales</taxon>
        <taxon>Marasmiineae</taxon>
        <taxon>Mycenaceae</taxon>
        <taxon>Mycena</taxon>
    </lineage>
</organism>
<gene>
    <name evidence="1" type="ORF">B0H16DRAFT_1464162</name>
</gene>